<keyword evidence="2" id="KW-0804">Transcription</keyword>
<evidence type="ECO:0000256" key="1">
    <source>
        <dbReference type="ARBA" id="ARBA00023015"/>
    </source>
</evidence>
<feature type="domain" description="HTH araC/xylS-type" evidence="3">
    <location>
        <begin position="209"/>
        <end position="307"/>
    </location>
</feature>
<proteinExistence type="predicted"/>
<evidence type="ECO:0000256" key="2">
    <source>
        <dbReference type="ARBA" id="ARBA00023163"/>
    </source>
</evidence>
<dbReference type="CDD" id="cd03137">
    <property type="entry name" value="GATase1_AraC_1"/>
    <property type="match status" value="1"/>
</dbReference>
<name>A0A3N1KRI7_9PROT</name>
<dbReference type="PROSITE" id="PS01124">
    <property type="entry name" value="HTH_ARAC_FAMILY_2"/>
    <property type="match status" value="1"/>
</dbReference>
<evidence type="ECO:0000313" key="5">
    <source>
        <dbReference type="Proteomes" id="UP000278222"/>
    </source>
</evidence>
<dbReference type="InterPro" id="IPR029062">
    <property type="entry name" value="Class_I_gatase-like"/>
</dbReference>
<dbReference type="OrthoDB" id="9793422at2"/>
<dbReference type="PANTHER" id="PTHR43130">
    <property type="entry name" value="ARAC-FAMILY TRANSCRIPTIONAL REGULATOR"/>
    <property type="match status" value="1"/>
</dbReference>
<comment type="caution">
    <text evidence="4">The sequence shown here is derived from an EMBL/GenBank/DDBJ whole genome shotgun (WGS) entry which is preliminary data.</text>
</comment>
<dbReference type="InterPro" id="IPR002818">
    <property type="entry name" value="DJ-1/PfpI"/>
</dbReference>
<dbReference type="Proteomes" id="UP000278222">
    <property type="component" value="Unassembled WGS sequence"/>
</dbReference>
<evidence type="ECO:0000259" key="3">
    <source>
        <dbReference type="PROSITE" id="PS01124"/>
    </source>
</evidence>
<dbReference type="AlphaFoldDB" id="A0A3N1KRI7"/>
<dbReference type="Pfam" id="PF12833">
    <property type="entry name" value="HTH_18"/>
    <property type="match status" value="1"/>
</dbReference>
<dbReference type="SUPFAM" id="SSF46689">
    <property type="entry name" value="Homeodomain-like"/>
    <property type="match status" value="2"/>
</dbReference>
<dbReference type="RefSeq" id="WP_123695258.1">
    <property type="nucleotide sequence ID" value="NZ_AP019700.1"/>
</dbReference>
<dbReference type="GO" id="GO:0043565">
    <property type="term" value="F:sequence-specific DNA binding"/>
    <property type="evidence" value="ECO:0007669"/>
    <property type="project" value="InterPro"/>
</dbReference>
<dbReference type="SUPFAM" id="SSF52317">
    <property type="entry name" value="Class I glutamine amidotransferase-like"/>
    <property type="match status" value="1"/>
</dbReference>
<accession>A0A3N1KRI7</accession>
<dbReference type="Gene3D" id="1.10.10.60">
    <property type="entry name" value="Homeodomain-like"/>
    <property type="match status" value="1"/>
</dbReference>
<dbReference type="GO" id="GO:0003700">
    <property type="term" value="F:DNA-binding transcription factor activity"/>
    <property type="evidence" value="ECO:0007669"/>
    <property type="project" value="InterPro"/>
</dbReference>
<dbReference type="SMART" id="SM00342">
    <property type="entry name" value="HTH_ARAC"/>
    <property type="match status" value="1"/>
</dbReference>
<evidence type="ECO:0000313" key="4">
    <source>
        <dbReference type="EMBL" id="ROP81409.1"/>
    </source>
</evidence>
<gene>
    <name evidence="4" type="ORF">EDC65_5267</name>
</gene>
<dbReference type="InterPro" id="IPR052158">
    <property type="entry name" value="INH-QAR"/>
</dbReference>
<dbReference type="PANTHER" id="PTHR43130:SF3">
    <property type="entry name" value="HTH-TYPE TRANSCRIPTIONAL REGULATOR RV1931C"/>
    <property type="match status" value="1"/>
</dbReference>
<dbReference type="Gene3D" id="3.40.50.880">
    <property type="match status" value="1"/>
</dbReference>
<dbReference type="InterPro" id="IPR009057">
    <property type="entry name" value="Homeodomain-like_sf"/>
</dbReference>
<dbReference type="Pfam" id="PF01965">
    <property type="entry name" value="DJ-1_PfpI"/>
    <property type="match status" value="1"/>
</dbReference>
<keyword evidence="1" id="KW-0805">Transcription regulation</keyword>
<dbReference type="EMBL" id="RJKX01000018">
    <property type="protein sequence ID" value="ROP81409.1"/>
    <property type="molecule type" value="Genomic_DNA"/>
</dbReference>
<organism evidence="4 5">
    <name type="scientific">Stella humosa</name>
    <dbReference type="NCBI Taxonomy" id="94"/>
    <lineage>
        <taxon>Bacteria</taxon>
        <taxon>Pseudomonadati</taxon>
        <taxon>Pseudomonadota</taxon>
        <taxon>Alphaproteobacteria</taxon>
        <taxon>Rhodospirillales</taxon>
        <taxon>Stellaceae</taxon>
        <taxon>Stella</taxon>
    </lineage>
</organism>
<reference evidence="4 5" key="1">
    <citation type="submission" date="2018-11" db="EMBL/GenBank/DDBJ databases">
        <title>Genomic Encyclopedia of Type Strains, Phase IV (KMG-IV): sequencing the most valuable type-strain genomes for metagenomic binning, comparative biology and taxonomic classification.</title>
        <authorList>
            <person name="Goeker M."/>
        </authorList>
    </citation>
    <scope>NUCLEOTIDE SEQUENCE [LARGE SCALE GENOMIC DNA]</scope>
    <source>
        <strain evidence="4 5">DSM 5900</strain>
    </source>
</reference>
<sequence length="325" mass="34633">MSAPLEVGFLVFPRFQLLDLSGPLATFDSPGGYRCRVLSTAGGPVASSAGIAVLTEPPGDTQFDTFVVVGGLGTVEAAGTAAIVEMVRLAAARSRRVASVCTGAFVLAAAGLLDGRRATTHWRHVAHLQRLHPQIRVEGDRIFTRDGAVWTSAGITSGIDLALAMVEEDLGIAASRAVARNLVVYHRRPGGQSQFSTLLEMEPESDRIRRALGFAREHLAEPLPVGRLAQAAALSPRQFGRAFLAETGETPARAIERLRAEAARTRIENTAEPIEAIAAAVGFTDPERMRRAFLRIFGQPPQGMRRASRVLSSNSIIIPAGAIDA</sequence>
<protein>
    <submittedName>
        <fullName evidence="4">Transcriptional regulator GlxA family with amidase domain</fullName>
    </submittedName>
</protein>
<dbReference type="InterPro" id="IPR018060">
    <property type="entry name" value="HTH_AraC"/>
</dbReference>
<keyword evidence="5" id="KW-1185">Reference proteome</keyword>